<reference evidence="8" key="1">
    <citation type="journal article" date="2019" name="Int. J. Syst. Evol. Microbiol.">
        <title>The Global Catalogue of Microorganisms (GCM) 10K type strain sequencing project: providing services to taxonomists for standard genome sequencing and annotation.</title>
        <authorList>
            <consortium name="The Broad Institute Genomics Platform"/>
            <consortium name="The Broad Institute Genome Sequencing Center for Infectious Disease"/>
            <person name="Wu L."/>
            <person name="Ma J."/>
        </authorList>
    </citation>
    <scope>NUCLEOTIDE SEQUENCE [LARGE SCALE GENOMIC DNA]</scope>
    <source>
        <strain evidence="8">CGMCC 4.7144</strain>
    </source>
</reference>
<evidence type="ECO:0000256" key="2">
    <source>
        <dbReference type="ARBA" id="ARBA00023015"/>
    </source>
</evidence>
<sequence>MEFQVLGNVAASHRGSPVELGRRQERCLLGLLLLEPGRVVLTERLIELLWRDADATERRATLHTYVARLRRRLAPYGVRIITRSAGYLLDVDPATVDLHRFTAEVERTSTIVDPAARAQALAAALELWRGPLLAGVADEELRQRLGSGLEERRLAAFERRVEAELAAGEHLRVVGLLAELVREFPTREHGIELFMLALTRAGRRTEALEVYRSARRVLVEEFGVEPGQDLQRLHRRILADDPTLTLPAPAGAATTSDAPRHLPRDVPGFIGRDADLAALDALVDAVATSSPVAAVCTIGGIGGIGKTALAVHWAHRAAARYPGGQVFVNLRGYGPDAPTRPIDALGQLLRSLNVPSERIPLDVDEASALYRSTLADRRVLVLLDNAATSDQVRPLLPASAHCLTVITSRNRLDGLVAHEGAQSLRLGLLSDDEAHHLVASMIGADRAATAGREQILRLAALCGNLPLALRIAAARVVVDERLTVGNLLLELADARERLSGLAVEGDTAVRGAFAVSYRALPAASARVFRLLGLVPNTALPLAAVAALAGQPETHIEPAIEDLVDRHLLDDGGTGRYQMHDLLRLYGAERAELEDSEQERRTAVSRLADAYVQHGVAAQAAFHRVRASVPMRIEHPLAQEPRYDSLDAASVWFQVEAGNLVALVRISDGLGLARETWQLADSQYSFLLRTHALTTLRETHELGVVAARLDGRPDGERLMANGLGVAYALTRDFDEAIRWMERAAQINVAHSSPRDEVVSHLNFGNAYGQKGDRDESEKHMRLATAGARQLDDPFLLCVCLSNLGWLYTEQGRAQEALTHLEEALGIAVDQDIRQQIPPLQVHLAHQNANLGRYEATVEHARAAVALRHLGDHLSTARGLYWLGVGLDGLGATDEAVGCWQESHRLMADIGTRDIEFPAAALARSGHQPQIDPD</sequence>
<keyword evidence="4" id="KW-0804">Transcription</keyword>
<dbReference type="PANTHER" id="PTHR35807">
    <property type="entry name" value="TRANSCRIPTIONAL REGULATOR REDD-RELATED"/>
    <property type="match status" value="1"/>
</dbReference>
<dbReference type="InterPro" id="IPR036388">
    <property type="entry name" value="WH-like_DNA-bd_sf"/>
</dbReference>
<evidence type="ECO:0000256" key="1">
    <source>
        <dbReference type="ARBA" id="ARBA00005820"/>
    </source>
</evidence>
<feature type="DNA-binding region" description="OmpR/PhoB-type" evidence="5">
    <location>
        <begin position="1"/>
        <end position="91"/>
    </location>
</feature>
<dbReference type="CDD" id="cd15831">
    <property type="entry name" value="BTAD"/>
    <property type="match status" value="1"/>
</dbReference>
<evidence type="ECO:0000259" key="6">
    <source>
        <dbReference type="PROSITE" id="PS51755"/>
    </source>
</evidence>
<dbReference type="Proteomes" id="UP001596226">
    <property type="component" value="Unassembled WGS sequence"/>
</dbReference>
<dbReference type="SUPFAM" id="SSF48452">
    <property type="entry name" value="TPR-like"/>
    <property type="match status" value="2"/>
</dbReference>
<dbReference type="EMBL" id="JBHSQS010000006">
    <property type="protein sequence ID" value="MFC5924104.1"/>
    <property type="molecule type" value="Genomic_DNA"/>
</dbReference>
<dbReference type="PANTHER" id="PTHR35807:SF1">
    <property type="entry name" value="TRANSCRIPTIONAL REGULATOR REDD"/>
    <property type="match status" value="1"/>
</dbReference>
<evidence type="ECO:0000256" key="4">
    <source>
        <dbReference type="ARBA" id="ARBA00023163"/>
    </source>
</evidence>
<dbReference type="InterPro" id="IPR011990">
    <property type="entry name" value="TPR-like_helical_dom_sf"/>
</dbReference>
<dbReference type="PRINTS" id="PR00364">
    <property type="entry name" value="DISEASERSIST"/>
</dbReference>
<name>A0ABW1H397_9ACTN</name>
<dbReference type="InterPro" id="IPR051677">
    <property type="entry name" value="AfsR-DnrI-RedD_regulator"/>
</dbReference>
<dbReference type="InterPro" id="IPR001867">
    <property type="entry name" value="OmpR/PhoB-type_DNA-bd"/>
</dbReference>
<dbReference type="SUPFAM" id="SSF46894">
    <property type="entry name" value="C-terminal effector domain of the bipartite response regulators"/>
    <property type="match status" value="1"/>
</dbReference>
<dbReference type="RefSeq" id="WP_377510118.1">
    <property type="nucleotide sequence ID" value="NZ_JBHSQS010000006.1"/>
</dbReference>
<dbReference type="Pfam" id="PF13374">
    <property type="entry name" value="TPR_10"/>
    <property type="match status" value="1"/>
</dbReference>
<dbReference type="PROSITE" id="PS51755">
    <property type="entry name" value="OMPR_PHOB"/>
    <property type="match status" value="1"/>
</dbReference>
<proteinExistence type="inferred from homology"/>
<accession>A0ABW1H397</accession>
<evidence type="ECO:0000313" key="8">
    <source>
        <dbReference type="Proteomes" id="UP001596226"/>
    </source>
</evidence>
<dbReference type="Gene3D" id="1.25.40.10">
    <property type="entry name" value="Tetratricopeptide repeat domain"/>
    <property type="match status" value="2"/>
</dbReference>
<dbReference type="SMART" id="SM00028">
    <property type="entry name" value="TPR"/>
    <property type="match status" value="4"/>
</dbReference>
<keyword evidence="3 5" id="KW-0238">DNA-binding</keyword>
<dbReference type="InterPro" id="IPR005158">
    <property type="entry name" value="BTAD"/>
</dbReference>
<dbReference type="Pfam" id="PF03704">
    <property type="entry name" value="BTAD"/>
    <property type="match status" value="1"/>
</dbReference>
<dbReference type="SUPFAM" id="SSF52540">
    <property type="entry name" value="P-loop containing nucleoside triphosphate hydrolases"/>
    <property type="match status" value="1"/>
</dbReference>
<comment type="caution">
    <text evidence="7">The sequence shown here is derived from an EMBL/GenBank/DDBJ whole genome shotgun (WGS) entry which is preliminary data.</text>
</comment>
<protein>
    <submittedName>
        <fullName evidence="7">BTAD domain-containing putative transcriptional regulator</fullName>
    </submittedName>
</protein>
<organism evidence="7 8">
    <name type="scientific">Micromonospora vulcania</name>
    <dbReference type="NCBI Taxonomy" id="1441873"/>
    <lineage>
        <taxon>Bacteria</taxon>
        <taxon>Bacillati</taxon>
        <taxon>Actinomycetota</taxon>
        <taxon>Actinomycetes</taxon>
        <taxon>Micromonosporales</taxon>
        <taxon>Micromonosporaceae</taxon>
        <taxon>Micromonospora</taxon>
    </lineage>
</organism>
<dbReference type="SMART" id="SM00862">
    <property type="entry name" value="Trans_reg_C"/>
    <property type="match status" value="1"/>
</dbReference>
<dbReference type="InterPro" id="IPR016032">
    <property type="entry name" value="Sig_transdc_resp-reg_C-effctor"/>
</dbReference>
<evidence type="ECO:0000313" key="7">
    <source>
        <dbReference type="EMBL" id="MFC5924104.1"/>
    </source>
</evidence>
<gene>
    <name evidence="7" type="ORF">ACFQGL_12200</name>
</gene>
<dbReference type="InterPro" id="IPR027417">
    <property type="entry name" value="P-loop_NTPase"/>
</dbReference>
<dbReference type="SMART" id="SM01043">
    <property type="entry name" value="BTAD"/>
    <property type="match status" value="1"/>
</dbReference>
<feature type="domain" description="OmpR/PhoB-type" evidence="6">
    <location>
        <begin position="1"/>
        <end position="91"/>
    </location>
</feature>
<dbReference type="Gene3D" id="1.10.10.10">
    <property type="entry name" value="Winged helix-like DNA-binding domain superfamily/Winged helix DNA-binding domain"/>
    <property type="match status" value="2"/>
</dbReference>
<evidence type="ECO:0000256" key="3">
    <source>
        <dbReference type="ARBA" id="ARBA00023125"/>
    </source>
</evidence>
<keyword evidence="2" id="KW-0805">Transcription regulation</keyword>
<dbReference type="Pfam" id="PF13424">
    <property type="entry name" value="TPR_12"/>
    <property type="match status" value="1"/>
</dbReference>
<keyword evidence="8" id="KW-1185">Reference proteome</keyword>
<dbReference type="InterPro" id="IPR019734">
    <property type="entry name" value="TPR_rpt"/>
</dbReference>
<dbReference type="Gene3D" id="3.40.50.300">
    <property type="entry name" value="P-loop containing nucleotide triphosphate hydrolases"/>
    <property type="match status" value="1"/>
</dbReference>
<dbReference type="Pfam" id="PF00486">
    <property type="entry name" value="Trans_reg_C"/>
    <property type="match status" value="1"/>
</dbReference>
<evidence type="ECO:0000256" key="5">
    <source>
        <dbReference type="PROSITE-ProRule" id="PRU01091"/>
    </source>
</evidence>
<comment type="similarity">
    <text evidence="1">Belongs to the AfsR/DnrI/RedD regulatory family.</text>
</comment>